<feature type="site" description="Cleavage (non-hydrolytic); by autocatalysis" evidence="11">
    <location>
        <begin position="259"/>
        <end position="260"/>
    </location>
</feature>
<reference evidence="12 14" key="1">
    <citation type="submission" date="2019-01" db="EMBL/GenBank/DDBJ databases">
        <title>Whole genome sequencing and annotation enables comparative genome analysis that reveals unique features of the Chlamydia suis R19 Genome.</title>
        <authorList>
            <person name="Dimond Z.E."/>
        </authorList>
    </citation>
    <scope>NUCLEOTIDE SEQUENCE [LARGE SCALE GENOMIC DNA]</scope>
    <source>
        <strain evidence="12 14">R19</strain>
    </source>
</reference>
<dbReference type="NCBIfam" id="TIGR00163">
    <property type="entry name" value="PS_decarb"/>
    <property type="match status" value="1"/>
</dbReference>
<comment type="catalytic activity">
    <reaction evidence="11">
        <text>a 1,2-diacyl-sn-glycero-3-phospho-L-serine + H(+) = a 1,2-diacyl-sn-glycero-3-phosphoethanolamine + CO2</text>
        <dbReference type="Rhea" id="RHEA:20828"/>
        <dbReference type="ChEBI" id="CHEBI:15378"/>
        <dbReference type="ChEBI" id="CHEBI:16526"/>
        <dbReference type="ChEBI" id="CHEBI:57262"/>
        <dbReference type="ChEBI" id="CHEBI:64612"/>
        <dbReference type="EC" id="4.1.1.65"/>
    </reaction>
</comment>
<feature type="chain" id="PRO_5042651929" description="Phosphatidylserine decarboxylase beta chain" evidence="11">
    <location>
        <begin position="1"/>
        <end position="259"/>
    </location>
</feature>
<evidence type="ECO:0000256" key="11">
    <source>
        <dbReference type="HAMAP-Rule" id="MF_00663"/>
    </source>
</evidence>
<dbReference type="GO" id="GO:0005886">
    <property type="term" value="C:plasma membrane"/>
    <property type="evidence" value="ECO:0007669"/>
    <property type="project" value="UniProtKB-SubCell"/>
</dbReference>
<comment type="subcellular location">
    <subcellularLocation>
        <location evidence="11">Cell membrane</location>
        <topology evidence="11">Peripheral membrane protein</topology>
    </subcellularLocation>
</comment>
<dbReference type="GO" id="GO:0004609">
    <property type="term" value="F:phosphatidylserine decarboxylase activity"/>
    <property type="evidence" value="ECO:0007669"/>
    <property type="project" value="UniProtKB-UniRule"/>
</dbReference>
<dbReference type="InterPro" id="IPR003817">
    <property type="entry name" value="PS_Dcarbxylase"/>
</dbReference>
<dbReference type="PANTHER" id="PTHR10067:SF17">
    <property type="entry name" value="PHOSPHATIDYLSERINE DECARBOXYLASE PROENZYME 2"/>
    <property type="match status" value="1"/>
</dbReference>
<dbReference type="Proteomes" id="UP000825134">
    <property type="component" value="Chromosome"/>
</dbReference>
<evidence type="ECO:0000256" key="6">
    <source>
        <dbReference type="ARBA" id="ARBA00023145"/>
    </source>
</evidence>
<keyword evidence="2 11" id="KW-0444">Lipid biosynthesis</keyword>
<keyword evidence="14" id="KW-1185">Reference proteome</keyword>
<feature type="chain" id="PRO_5042651928" description="Phosphatidylserine decarboxylase alpha chain" evidence="11">
    <location>
        <begin position="260"/>
        <end position="301"/>
    </location>
</feature>
<feature type="active site" description="Charge relay system; for autoendoproteolytic cleavage activity" evidence="11">
    <location>
        <position position="260"/>
    </location>
</feature>
<dbReference type="EMBL" id="CP063185">
    <property type="protein sequence ID" value="QYC74674.1"/>
    <property type="molecule type" value="Genomic_DNA"/>
</dbReference>
<comment type="subunit">
    <text evidence="11">Heterodimer of a large membrane-associated beta subunit and a small pyruvoyl-containing alpha subunit.</text>
</comment>
<dbReference type="RefSeq" id="WP_080124955.1">
    <property type="nucleotide sequence ID" value="NZ_CP035278.1"/>
</dbReference>
<comment type="pathway">
    <text evidence="11">Phospholipid metabolism; phosphatidylethanolamine biosynthesis; phosphatidylethanolamine from CDP-diacylglycerol: step 2/2.</text>
</comment>
<dbReference type="EMBL" id="CP035278">
    <property type="protein sequence ID" value="QHP82953.1"/>
    <property type="molecule type" value="Genomic_DNA"/>
</dbReference>
<evidence type="ECO:0000256" key="1">
    <source>
        <dbReference type="ARBA" id="ARBA00005189"/>
    </source>
</evidence>
<evidence type="ECO:0000313" key="14">
    <source>
        <dbReference type="Proteomes" id="UP000512184"/>
    </source>
</evidence>
<comment type="pathway">
    <text evidence="1">Lipid metabolism.</text>
</comment>
<name>A0AAQ0EN17_9CHLA</name>
<keyword evidence="3 11" id="KW-0210">Decarboxylase</keyword>
<evidence type="ECO:0000313" key="12">
    <source>
        <dbReference type="EMBL" id="QHP82953.1"/>
    </source>
</evidence>
<proteinExistence type="inferred from homology"/>
<evidence type="ECO:0000256" key="4">
    <source>
        <dbReference type="ARBA" id="ARBA00023098"/>
    </source>
</evidence>
<feature type="active site" description="Schiff-base intermediate with substrate; via pyruvic acid; for decarboxylase activity" evidence="11">
    <location>
        <position position="260"/>
    </location>
</feature>
<dbReference type="NCBIfam" id="NF001941">
    <property type="entry name" value="PRK00723.1"/>
    <property type="match status" value="1"/>
</dbReference>
<feature type="active site" description="Charge relay system; for autoendoproteolytic cleavage activity" evidence="11">
    <location>
        <position position="173"/>
    </location>
</feature>
<accession>A0AAQ0EN17</accession>
<keyword evidence="6 11" id="KW-0865">Zymogen</keyword>
<sequence>MKLQEFLYVNRETGVIEKEPVFCPWAIKFFLDARIGRAVYAFLCKNSLFSRIVGRLQRLRVTRCFIKSFVKKYSIREEEGLFSLREYVSFNDFFIRKLKPEARPILEGDEICVTPADGAYLVFPSMEDVAAFSIKNQKFSLETFLDDSRLASEYSKGSMVIARLAPFDYHRFHFPVAGIVGSSRRINGYLFSIHPLMLKKNLEIFSENKREITILESKEFGKIAYVEIGALNVGSIHQTFSPGSYVRKGEEKGFFAFGGSTVVLLFQPQRIMFDADLINYSAQGLETRCLMGQSLGKRFSS</sequence>
<evidence type="ECO:0000256" key="10">
    <source>
        <dbReference type="ARBA" id="ARBA00023317"/>
    </source>
</evidence>
<keyword evidence="10 11" id="KW-0670">Pyruvate</keyword>
<reference evidence="13" key="2">
    <citation type="journal article" date="2021" name="Front. Microbiol.">
        <title>Generation of Tetracycline and Rifamycin Resistant Chlamydia Suis Recombinants.</title>
        <authorList>
            <person name="Marti H."/>
            <person name="Bommana S."/>
            <person name="Read T.D."/>
            <person name="Pesch T."/>
            <person name="Prahauser B."/>
            <person name="Dean D."/>
            <person name="Borel N."/>
        </authorList>
    </citation>
    <scope>NUCLEOTIDE SEQUENCE</scope>
    <source>
        <strain evidence="13">208.1</strain>
    </source>
</reference>
<dbReference type="Proteomes" id="UP000512184">
    <property type="component" value="Chromosome"/>
</dbReference>
<evidence type="ECO:0000256" key="7">
    <source>
        <dbReference type="ARBA" id="ARBA00023209"/>
    </source>
</evidence>
<comment type="PTM">
    <text evidence="11">Is synthesized initially as an inactive proenzyme. Formation of the active enzyme involves a self-maturation process in which the active site pyruvoyl group is generated from an internal serine residue via an autocatalytic post-translational modification. Two non-identical subunits are generated from the proenzyme in this reaction, and the pyruvate is formed at the N-terminus of the alpha chain, which is derived from the carboxyl end of the proenzyme. The autoendoproteolytic cleavage occurs by a canonical serine protease mechanism, in which the side chain hydroxyl group of the serine supplies its oxygen atom to form the C-terminus of the beta chain, while the remainder of the serine residue undergoes an oxidative deamination to produce ammonia and the pyruvoyl prosthetic group on the alpha chain. During this reaction, the Ser that is part of the protease active site of the proenzyme becomes the pyruvoyl prosthetic group, which constitutes an essential element of the active site of the mature decarboxylase.</text>
</comment>
<dbReference type="EC" id="4.1.1.65" evidence="11"/>
<feature type="modified residue" description="Pyruvic acid (Ser); by autocatalysis" evidence="11">
    <location>
        <position position="260"/>
    </location>
</feature>
<keyword evidence="8 11" id="KW-0456">Lyase</keyword>
<keyword evidence="7 11" id="KW-0594">Phospholipid biosynthesis</keyword>
<comment type="function">
    <text evidence="11">Catalyzes the formation of phosphatidylethanolamine (PtdEtn) from phosphatidylserine (PtdSer).</text>
</comment>
<dbReference type="AlphaFoldDB" id="A0AAQ0EN17"/>
<dbReference type="InterPro" id="IPR033177">
    <property type="entry name" value="PSD-B"/>
</dbReference>
<dbReference type="InterPro" id="IPR033179">
    <property type="entry name" value="PSD_type2_pro"/>
</dbReference>
<evidence type="ECO:0000256" key="9">
    <source>
        <dbReference type="ARBA" id="ARBA00023264"/>
    </source>
</evidence>
<comment type="cofactor">
    <cofactor evidence="11">
        <name>pyruvate</name>
        <dbReference type="ChEBI" id="CHEBI:15361"/>
    </cofactor>
    <text evidence="11">Binds 1 pyruvoyl group covalently per subunit.</text>
</comment>
<dbReference type="PANTHER" id="PTHR10067">
    <property type="entry name" value="PHOSPHATIDYLSERINE DECARBOXYLASE"/>
    <property type="match status" value="1"/>
</dbReference>
<evidence type="ECO:0000313" key="15">
    <source>
        <dbReference type="Proteomes" id="UP000825134"/>
    </source>
</evidence>
<protein>
    <recommendedName>
        <fullName evidence="11">Phosphatidylserine decarboxylase proenzyme</fullName>
        <ecNumber evidence="11">4.1.1.65</ecNumber>
    </recommendedName>
    <component>
        <recommendedName>
            <fullName evidence="11">Phosphatidylserine decarboxylase alpha chain</fullName>
        </recommendedName>
    </component>
    <component>
        <recommendedName>
            <fullName evidence="11">Phosphatidylserine decarboxylase beta chain</fullName>
        </recommendedName>
    </component>
</protein>
<organism evidence="13 15">
    <name type="scientific">Chlamydia suis</name>
    <dbReference type="NCBI Taxonomy" id="83559"/>
    <lineage>
        <taxon>Bacteria</taxon>
        <taxon>Pseudomonadati</taxon>
        <taxon>Chlamydiota</taxon>
        <taxon>Chlamydiia</taxon>
        <taxon>Chlamydiales</taxon>
        <taxon>Chlamydiaceae</taxon>
        <taxon>Chlamydia/Chlamydophila group</taxon>
        <taxon>Chlamydia</taxon>
    </lineage>
</organism>
<evidence type="ECO:0000256" key="8">
    <source>
        <dbReference type="ARBA" id="ARBA00023239"/>
    </source>
</evidence>
<evidence type="ECO:0000256" key="2">
    <source>
        <dbReference type="ARBA" id="ARBA00022516"/>
    </source>
</evidence>
<dbReference type="GO" id="GO:0006646">
    <property type="term" value="P:phosphatidylethanolamine biosynthetic process"/>
    <property type="evidence" value="ECO:0007669"/>
    <property type="project" value="UniProtKB-UniRule"/>
</dbReference>
<keyword evidence="9 11" id="KW-1208">Phospholipid metabolism</keyword>
<keyword evidence="4 11" id="KW-0443">Lipid metabolism</keyword>
<dbReference type="Pfam" id="PF02666">
    <property type="entry name" value="PS_Dcarbxylase"/>
    <property type="match status" value="1"/>
</dbReference>
<comment type="similarity">
    <text evidence="11">Belongs to the phosphatidylserine decarboxylase family. PSD-B subfamily. Prokaryotic type II sub-subfamily.</text>
</comment>
<gene>
    <name evidence="11" type="primary">psd</name>
    <name evidence="12" type="synonym">psdD</name>
    <name evidence="12" type="ORF">Chls_078</name>
    <name evidence="13" type="ORF">INQ84_01570</name>
</gene>
<dbReference type="HAMAP" id="MF_00663">
    <property type="entry name" value="PS_decarb_PSD_B_type2"/>
    <property type="match status" value="1"/>
</dbReference>
<evidence type="ECO:0000313" key="13">
    <source>
        <dbReference type="EMBL" id="QYC74674.1"/>
    </source>
</evidence>
<keyword evidence="5 11" id="KW-0472">Membrane</keyword>
<feature type="active site" description="Charge relay system; for autoendoproteolytic cleavage activity" evidence="11">
    <location>
        <position position="117"/>
    </location>
</feature>
<evidence type="ECO:0000256" key="3">
    <source>
        <dbReference type="ARBA" id="ARBA00022793"/>
    </source>
</evidence>
<evidence type="ECO:0000256" key="5">
    <source>
        <dbReference type="ARBA" id="ARBA00023136"/>
    </source>
</evidence>
<keyword evidence="11" id="KW-1003">Cell membrane</keyword>